<dbReference type="InterPro" id="IPR001452">
    <property type="entry name" value="SH3_domain"/>
</dbReference>
<dbReference type="CDD" id="cd11860">
    <property type="entry name" value="SH3_DLG5"/>
    <property type="match status" value="1"/>
</dbReference>
<feature type="domain" description="PDZ" evidence="7">
    <location>
        <begin position="1360"/>
        <end position="1439"/>
    </location>
</feature>
<feature type="compositionally biased region" description="Polar residues" evidence="4">
    <location>
        <begin position="1034"/>
        <end position="1053"/>
    </location>
</feature>
<feature type="compositionally biased region" description="Low complexity" evidence="4">
    <location>
        <begin position="1211"/>
        <end position="1226"/>
    </location>
</feature>
<feature type="compositionally biased region" description="Basic residues" evidence="4">
    <location>
        <begin position="1691"/>
        <end position="1700"/>
    </location>
</feature>
<feature type="domain" description="SH3" evidence="5">
    <location>
        <begin position="1594"/>
        <end position="1663"/>
    </location>
</feature>
<dbReference type="Gene3D" id="2.30.42.10">
    <property type="match status" value="4"/>
</dbReference>
<dbReference type="SMART" id="SM00072">
    <property type="entry name" value="GuKc"/>
    <property type="match status" value="1"/>
</dbReference>
<feature type="compositionally biased region" description="Basic and acidic residues" evidence="4">
    <location>
        <begin position="1670"/>
        <end position="1679"/>
    </location>
</feature>
<feature type="domain" description="PDZ" evidence="7">
    <location>
        <begin position="742"/>
        <end position="811"/>
    </location>
</feature>
<dbReference type="EMBL" id="UYJE01000392">
    <property type="protein sequence ID" value="VDH92922.1"/>
    <property type="molecule type" value="Genomic_DNA"/>
</dbReference>
<feature type="region of interest" description="Disordered" evidence="4">
    <location>
        <begin position="980"/>
        <end position="1292"/>
    </location>
</feature>
<feature type="compositionally biased region" description="Basic and acidic residues" evidence="4">
    <location>
        <begin position="884"/>
        <end position="896"/>
    </location>
</feature>
<feature type="domain" description="Guanylate kinase-like" evidence="6">
    <location>
        <begin position="1763"/>
        <end position="1909"/>
    </location>
</feature>
<dbReference type="Proteomes" id="UP000596742">
    <property type="component" value="Unassembled WGS sequence"/>
</dbReference>
<evidence type="ECO:0000313" key="9">
    <source>
        <dbReference type="EMBL" id="VDH92922.1"/>
    </source>
</evidence>
<proteinExistence type="predicted"/>
<feature type="region of interest" description="Disordered" evidence="4">
    <location>
        <begin position="817"/>
        <end position="896"/>
    </location>
</feature>
<feature type="compositionally biased region" description="Polar residues" evidence="4">
    <location>
        <begin position="1446"/>
        <end position="1461"/>
    </location>
</feature>
<feature type="domain" description="PDZ" evidence="7">
    <location>
        <begin position="1501"/>
        <end position="1583"/>
    </location>
</feature>
<feature type="domain" description="CARD" evidence="8">
    <location>
        <begin position="1"/>
        <end position="90"/>
    </location>
</feature>
<dbReference type="InterPro" id="IPR001478">
    <property type="entry name" value="PDZ"/>
</dbReference>
<dbReference type="InterPro" id="IPR001315">
    <property type="entry name" value="CARD"/>
</dbReference>
<reference evidence="9" key="1">
    <citation type="submission" date="2018-11" db="EMBL/GenBank/DDBJ databases">
        <authorList>
            <person name="Alioto T."/>
            <person name="Alioto T."/>
        </authorList>
    </citation>
    <scope>NUCLEOTIDE SEQUENCE</scope>
</reference>
<dbReference type="SUPFAM" id="SSF47986">
    <property type="entry name" value="DEATH domain"/>
    <property type="match status" value="1"/>
</dbReference>
<dbReference type="InterPro" id="IPR053004">
    <property type="entry name" value="MAGUK_Signaling_Regulators"/>
</dbReference>
<dbReference type="InterPro" id="IPR011029">
    <property type="entry name" value="DEATH-like_dom_sf"/>
</dbReference>
<dbReference type="InterPro" id="IPR036034">
    <property type="entry name" value="PDZ_sf"/>
</dbReference>
<evidence type="ECO:0000256" key="3">
    <source>
        <dbReference type="SAM" id="Coils"/>
    </source>
</evidence>
<evidence type="ECO:0000313" key="10">
    <source>
        <dbReference type="Proteomes" id="UP000596742"/>
    </source>
</evidence>
<dbReference type="PROSITE" id="PS50209">
    <property type="entry name" value="CARD"/>
    <property type="match status" value="1"/>
</dbReference>
<dbReference type="GO" id="GO:0005886">
    <property type="term" value="C:plasma membrane"/>
    <property type="evidence" value="ECO:0007669"/>
    <property type="project" value="TreeGrafter"/>
</dbReference>
<sequence>MDESHKELLKIHRDKFLSSIEVDRLFPILQDAGVLDSDDISLIKSATSRSSQVDKLLNILPEKTSYSFQTLCLALEPTYPHLLTVMFLGSNNTVSTPDSRSLSLASSEEDILNQSSTTDTRSLDGPKTYTRIIPSHEYELPETYPSLTKDSKISKSSKHKHRMEINSRSGMNEDRTIDRQREYDRLKTECENAMAEVQSLKRQQEETVKRYNHALKDTDSYQQKYKSVLLQLQHARDEIDNWKSQCEDLRSFQNVSGNDSSGSDIFENQAERYANILGKFKESESKVRLLVEDNMKIRKQFESVSLDKESAFAERNGLKQQCTAAIRDLAKVTQQRDDLIKENHKVNSEFLSKVSKLHKECEEAKQDQYLVLSERDNVLKEINQLQDEVNESRQKIETMEKEKKFSIEEIDKLKLEMSQIKKEREQLFKDRNDIYDKYGDLISKKDQIEMQRNEYRKDFNLAKQERDMAIKESQEAIMEKERILRETYERERSRKEEAEDRDHDSKETEKLKKMIEKLQNDLHDALGEVEKYKKSRDWALSCREKSLQECDSIRTLGENLRRQRDRADNEKAQALRDYDNLKKQKDEAVRELKEIREKYEAMVEKEARKSQLNGVGHNHSRDSAIDADLQEWETETQEIEIGGLNPENLGFDLCGGKEDPQCASDNSILVSYVKASSPADGKLRVNDVIVQINNVDVTNFDKRSALQVLRNSSSSVASFLVRRRRCITPRTWQPLQLSVMLGKDLGFHLEQGLYISRITPGSIVAKEGILTTGDRIVCVNGRSVENLTPKELIKVLEDCKDPVSLDIWRQTTFNSAASSPTPIIQTTISPKTEQMTYSKPETISTKRNAWEPNSSPDNKNLKSSESQTDTIKQNDSKFLNGSNRHKENDHKHDKQGLLKKFFGGNTRMGKNHDKPHNLEESSQLLPMTTSHISSQQTTDDDFWKDLGLHPGMMDKKNDHFQKSSRKREYEVDNGTWPKCNRIIPPQVNGTVMVPSPRKKQERPSILTSNLDGSQKVPPDPPERTISSYEAVRHSPQSSDSTVKYHHSPQSSDSTVRRYPSYSPVSSPKPRIKSSQFPQNSVMTTSMPPYSSYSHDNSFLPPRKTVSPNRNSYISQKAYPSKSRHHEVPSSYSRDIIREPGVNNKPVRRRPVERDNKERRHHYSGHSGPHSRSSHPFNTSTDSQSSRMSTSSPRWSSETSTFDSLHSPPYLSERVPSTSSFPSSRGSHYGSAGMSPVGSKPFPMPHTDQEFRRPSPSFPQWCSSPSPSQISSTPSDHMLYSGHQGTRKSGDYETSTFPRKVQQQQQSSWMWVPPSNQSIASTGSVEVVSARSSPGSPMLESENIIDPEHARGRLHPGQTRTIYIERTSQPVGFQIETGPKGGTFVSSVNENSLAAKAGLVIGDQFLEICGINMRTASQEMASQILKQVGNSLSLLVQHNPDEYYSKTGDSSGEDSANNSPKNSPGLGTFKRNHNGTGSSGRNKTPRASIVDASDTACEAARVLSFKKSSPNLSLGISTIGGNAVGIFVHEVQPQSFAFGHDGLHCCDQILEYNGVDFRKLTAEEASLELTKPCPSVRMLVQYNPARYKKVYNQPGDHFYVRVHFDHTADNHGELSFKKNDILLVESTIHDGKLGHWFAWLVDDEGRKTQKCGTIPSKERLEDDFNLKRSQSENEFEDLKGSRRGSGNVRRSFLQRRKHKRNNSKDSREFNSFSDASLNSDSVPQLDDISVYTYTKIERMECKKIRPVILLAPLSDPLIKKLVSESPDIYLACQPAVMQASVQVMEQGLADGTYIDYWQEDDHFVCIRVTSIHEISDKGMHSLLNGSPSSIERLHRQHIYPIVIFARHKSVKQLRELRDPQFLPERLNAKAAKDIFEKFQKFEKDYNHQFSAVIQGGNIAEMHQQIKTVISSEQKKGIWVPSVL</sequence>
<dbReference type="Gene3D" id="2.30.30.40">
    <property type="entry name" value="SH3 Domains"/>
    <property type="match status" value="1"/>
</dbReference>
<dbReference type="SUPFAM" id="SSF52540">
    <property type="entry name" value="P-loop containing nucleoside triphosphate hydrolases"/>
    <property type="match status" value="1"/>
</dbReference>
<dbReference type="PANTHER" id="PTHR46360:SF1">
    <property type="entry name" value="DISKS LARGE HOMOLOG 5"/>
    <property type="match status" value="1"/>
</dbReference>
<dbReference type="InterPro" id="IPR008144">
    <property type="entry name" value="Guanylate_kin-like_dom"/>
</dbReference>
<dbReference type="PROSITE" id="PS50002">
    <property type="entry name" value="SH3"/>
    <property type="match status" value="1"/>
</dbReference>
<dbReference type="PROSITE" id="PS50106">
    <property type="entry name" value="PDZ"/>
    <property type="match status" value="4"/>
</dbReference>
<feature type="coiled-coil region" evidence="3">
    <location>
        <begin position="183"/>
        <end position="252"/>
    </location>
</feature>
<evidence type="ECO:0000256" key="4">
    <source>
        <dbReference type="SAM" id="MobiDB-lite"/>
    </source>
</evidence>
<feature type="region of interest" description="Disordered" evidence="4">
    <location>
        <begin position="1442"/>
        <end position="1488"/>
    </location>
</feature>
<dbReference type="InterPro" id="IPR027417">
    <property type="entry name" value="P-loop_NTPase"/>
</dbReference>
<dbReference type="CDD" id="cd01671">
    <property type="entry name" value="CARD"/>
    <property type="match status" value="1"/>
</dbReference>
<accession>A0A8B6BM97</accession>
<dbReference type="InterPro" id="IPR036028">
    <property type="entry name" value="SH3-like_dom_sf"/>
</dbReference>
<dbReference type="InterPro" id="IPR008145">
    <property type="entry name" value="GK/Ca_channel_bsu"/>
</dbReference>
<comment type="caution">
    <text evidence="9">The sequence shown here is derived from an EMBL/GenBank/DDBJ whole genome shotgun (WGS) entry which is preliminary data.</text>
</comment>
<dbReference type="SUPFAM" id="SSF50044">
    <property type="entry name" value="SH3-domain"/>
    <property type="match status" value="1"/>
</dbReference>
<dbReference type="InterPro" id="IPR035537">
    <property type="entry name" value="DLG5_SH3"/>
</dbReference>
<dbReference type="PANTHER" id="PTHR46360">
    <property type="entry name" value="DISKS LARGE HOMOLOG 5"/>
    <property type="match status" value="1"/>
</dbReference>
<evidence type="ECO:0000259" key="7">
    <source>
        <dbReference type="PROSITE" id="PS50106"/>
    </source>
</evidence>
<dbReference type="SUPFAM" id="SSF50156">
    <property type="entry name" value="PDZ domain-like"/>
    <property type="match status" value="4"/>
</dbReference>
<dbReference type="Pfam" id="PF00625">
    <property type="entry name" value="Guanylate_kin"/>
    <property type="match status" value="1"/>
</dbReference>
<feature type="compositionally biased region" description="Polar residues" evidence="4">
    <location>
        <begin position="98"/>
        <end position="120"/>
    </location>
</feature>
<evidence type="ECO:0000259" key="6">
    <source>
        <dbReference type="PROSITE" id="PS50052"/>
    </source>
</evidence>
<feature type="region of interest" description="Disordered" evidence="4">
    <location>
        <begin position="489"/>
        <end position="508"/>
    </location>
</feature>
<protein>
    <recommendedName>
        <fullName evidence="11">DLG5</fullName>
    </recommendedName>
</protein>
<dbReference type="Gene3D" id="3.40.50.300">
    <property type="entry name" value="P-loop containing nucleotide triphosphate hydrolases"/>
    <property type="match status" value="1"/>
</dbReference>
<feature type="compositionally biased region" description="Low complexity" evidence="4">
    <location>
        <begin position="1164"/>
        <end position="1200"/>
    </location>
</feature>
<feature type="region of interest" description="Disordered" evidence="4">
    <location>
        <begin position="98"/>
        <end position="126"/>
    </location>
</feature>
<dbReference type="OrthoDB" id="10067129at2759"/>
<dbReference type="SMART" id="SM00228">
    <property type="entry name" value="PDZ"/>
    <property type="match status" value="4"/>
</dbReference>
<dbReference type="Pfam" id="PF00619">
    <property type="entry name" value="CARD"/>
    <property type="match status" value="1"/>
</dbReference>
<dbReference type="GO" id="GO:0042981">
    <property type="term" value="P:regulation of apoptotic process"/>
    <property type="evidence" value="ECO:0007669"/>
    <property type="project" value="InterPro"/>
</dbReference>
<feature type="compositionally biased region" description="Polar residues" evidence="4">
    <location>
        <begin position="1105"/>
        <end position="1114"/>
    </location>
</feature>
<dbReference type="Pfam" id="PF00595">
    <property type="entry name" value="PDZ"/>
    <property type="match status" value="4"/>
</dbReference>
<dbReference type="Gene3D" id="1.10.533.10">
    <property type="entry name" value="Death Domain, Fas"/>
    <property type="match status" value="1"/>
</dbReference>
<evidence type="ECO:0000259" key="5">
    <source>
        <dbReference type="PROSITE" id="PS50002"/>
    </source>
</evidence>
<feature type="compositionally biased region" description="Polar residues" evidence="4">
    <location>
        <begin position="1072"/>
        <end position="1096"/>
    </location>
</feature>
<organism evidence="9 10">
    <name type="scientific">Mytilus galloprovincialis</name>
    <name type="common">Mediterranean mussel</name>
    <dbReference type="NCBI Taxonomy" id="29158"/>
    <lineage>
        <taxon>Eukaryota</taxon>
        <taxon>Metazoa</taxon>
        <taxon>Spiralia</taxon>
        <taxon>Lophotrochozoa</taxon>
        <taxon>Mollusca</taxon>
        <taxon>Bivalvia</taxon>
        <taxon>Autobranchia</taxon>
        <taxon>Pteriomorphia</taxon>
        <taxon>Mytilida</taxon>
        <taxon>Mytiloidea</taxon>
        <taxon>Mytilidae</taxon>
        <taxon>Mytilinae</taxon>
        <taxon>Mytilus</taxon>
    </lineage>
</organism>
<dbReference type="SMART" id="SM00114">
    <property type="entry name" value="CARD"/>
    <property type="match status" value="1"/>
</dbReference>
<feature type="compositionally biased region" description="Polar residues" evidence="4">
    <location>
        <begin position="817"/>
        <end position="882"/>
    </location>
</feature>
<evidence type="ECO:0000256" key="1">
    <source>
        <dbReference type="ARBA" id="ARBA00022443"/>
    </source>
</evidence>
<dbReference type="SMART" id="SM00326">
    <property type="entry name" value="SH3"/>
    <property type="match status" value="1"/>
</dbReference>
<feature type="compositionally biased region" description="Low complexity" evidence="4">
    <location>
        <begin position="1056"/>
        <end position="1068"/>
    </location>
</feature>
<evidence type="ECO:0000259" key="8">
    <source>
        <dbReference type="PROSITE" id="PS50209"/>
    </source>
</evidence>
<keyword evidence="3" id="KW-0175">Coiled coil</keyword>
<gene>
    <name evidence="9" type="ORF">MGAL_10B016218</name>
</gene>
<feature type="region of interest" description="Disordered" evidence="4">
    <location>
        <begin position="1670"/>
        <end position="1709"/>
    </location>
</feature>
<keyword evidence="1 2" id="KW-0728">SH3 domain</keyword>
<keyword evidence="10" id="KW-1185">Reference proteome</keyword>
<dbReference type="GO" id="GO:0035331">
    <property type="term" value="P:negative regulation of hippo signaling"/>
    <property type="evidence" value="ECO:0007669"/>
    <property type="project" value="TreeGrafter"/>
</dbReference>
<name>A0A8B6BM97_MYTGA</name>
<evidence type="ECO:0000256" key="2">
    <source>
        <dbReference type="PROSITE-ProRule" id="PRU00192"/>
    </source>
</evidence>
<feature type="region of interest" description="Disordered" evidence="4">
    <location>
        <begin position="147"/>
        <end position="166"/>
    </location>
</feature>
<dbReference type="PROSITE" id="PS50052">
    <property type="entry name" value="GUANYLATE_KINASE_2"/>
    <property type="match status" value="1"/>
</dbReference>
<evidence type="ECO:0008006" key="11">
    <source>
        <dbReference type="Google" id="ProtNLM"/>
    </source>
</evidence>
<feature type="compositionally biased region" description="Low complexity" evidence="4">
    <location>
        <begin position="1253"/>
        <end position="1274"/>
    </location>
</feature>
<feature type="domain" description="PDZ" evidence="7">
    <location>
        <begin position="638"/>
        <end position="724"/>
    </location>
</feature>